<keyword evidence="1 4" id="KW-0540">Nuclease</keyword>
<comment type="subunit">
    <text evidence="4">Homodimer.</text>
</comment>
<feature type="active site" description="Proton donor" evidence="4">
    <location>
        <position position="56"/>
    </location>
</feature>
<reference evidence="5 6" key="1">
    <citation type="submission" date="2015-02" db="EMBL/GenBank/DDBJ databases">
        <title>Complete genome of a baculovirus isolated from a medical interest larvae: lLonomia obliqua (Lepidoptera: Saturniidae).</title>
        <authorList>
            <person name="Clara A.-S.W."/>
            <person name="Daniel A.-A.M.P."/>
            <person name="Miguel A.S."/>
            <person name="Jhon F.E.A."/>
            <person name="Fabricio M.S."/>
            <person name="Jose W.L.C."/>
            <person name="Bergmann R.M."/>
            <person name="Fernando M.L."/>
        </authorList>
    </citation>
    <scope>NUCLEOTIDE SEQUENCE [LARGE SCALE GENOMIC DNA]</scope>
    <source>
        <strain evidence="5">SP/2000</strain>
    </source>
</reference>
<accession>A0A126FC33</accession>
<keyword evidence="6" id="KW-1185">Reference proteome</keyword>
<sequence length="258" mass="30078">MAASDNDNNLIKNNVTYEIDHVNKRIKVKQVDQENVFMRVLKPAQEIFDEDLDCYHQFPGVITSLVFPRLNLNDIVDVLLSDNTLYSCRADRVCFNFHICNKRVVFGSLIALHITNADLLEKLYIGSPVFVNNKFVSIITAFHRYVNDNDKEEYLVPITGVRESSQVSGHLKTPYGVHVEKLRPNMSVYGNKQLPYDKIKRYALEQHNAIPLNKEIQEHVVIFYNDKEVRLTYNRINYELLHLRMNGPLIEPNSMYYK</sequence>
<dbReference type="Proteomes" id="UP000297030">
    <property type="component" value="Segment"/>
</dbReference>
<dbReference type="InterPro" id="IPR006853">
    <property type="entry name" value="Poxin_vir"/>
</dbReference>
<dbReference type="GO" id="GO:0004518">
    <property type="term" value="F:nuclease activity"/>
    <property type="evidence" value="ECO:0007669"/>
    <property type="project" value="UniProtKB-UniRule"/>
</dbReference>
<comment type="catalytic activity">
    <reaction evidence="3">
        <text>2',3'-cGAMP + H2O = Gp(2'-5')Ap(3') + H(+)</text>
        <dbReference type="Rhea" id="RHEA:59472"/>
        <dbReference type="ChEBI" id="CHEBI:15377"/>
        <dbReference type="ChEBI" id="CHEBI:15378"/>
        <dbReference type="ChEBI" id="CHEBI:143093"/>
        <dbReference type="ChEBI" id="CHEBI:143098"/>
    </reaction>
    <physiologicalReaction direction="left-to-right" evidence="3">
        <dbReference type="Rhea" id="RHEA:59473"/>
    </physiologicalReaction>
</comment>
<evidence type="ECO:0000313" key="5">
    <source>
        <dbReference type="EMBL" id="AKN80949.1"/>
    </source>
</evidence>
<comment type="caution">
    <text evidence="4">Lacks conserved residue(s) required for the propagation of feature annotation.</text>
</comment>
<keyword evidence="2 4" id="KW-0378">Hydrolase</keyword>
<dbReference type="KEGG" id="vg:40526640"/>
<dbReference type="GO" id="GO:0016787">
    <property type="term" value="F:hydrolase activity"/>
    <property type="evidence" value="ECO:0007669"/>
    <property type="project" value="UniProtKB-KW"/>
</dbReference>
<dbReference type="RefSeq" id="YP_009666370.1">
    <property type="nucleotide sequence ID" value="NC_043520.1"/>
</dbReference>
<feature type="active site" description="Proton acceptor; shared with catalytic histidine of dimeric partner" evidence="4">
    <location>
        <position position="200"/>
    </location>
</feature>
<evidence type="ECO:0000256" key="3">
    <source>
        <dbReference type="ARBA" id="ARBA00023932"/>
    </source>
</evidence>
<gene>
    <name evidence="5" type="primary">p26</name>
</gene>
<dbReference type="Pfam" id="PF04766">
    <property type="entry name" value="Baculo_p26"/>
    <property type="match status" value="1"/>
</dbReference>
<evidence type="ECO:0000256" key="2">
    <source>
        <dbReference type="ARBA" id="ARBA00022801"/>
    </source>
</evidence>
<dbReference type="GeneID" id="40526640"/>
<protein>
    <submittedName>
        <fullName evidence="5">p26</fullName>
    </submittedName>
</protein>
<dbReference type="GO" id="GO:0061507">
    <property type="term" value="F:2',3'-cyclic GMP-AMP binding"/>
    <property type="evidence" value="ECO:0007669"/>
    <property type="project" value="UniProtKB-UniRule"/>
</dbReference>
<evidence type="ECO:0000256" key="1">
    <source>
        <dbReference type="ARBA" id="ARBA00022722"/>
    </source>
</evidence>
<comment type="function">
    <text evidence="4">Nuclease that cleaves host 2',3'-cGAMP.</text>
</comment>
<comment type="domain">
    <text evidence="4">The substrate binding site is formed by the N-terminus of a monomer and the C-terminus of the opposite monomer.</text>
</comment>
<dbReference type="HAMAP" id="MF_04143">
    <property type="entry name" value="Poxins"/>
    <property type="match status" value="1"/>
</dbReference>
<evidence type="ECO:0000313" key="6">
    <source>
        <dbReference type="Proteomes" id="UP000297030"/>
    </source>
</evidence>
<feature type="active site" description="Shared with catalytic histidine of dimeric partner" evidence="4">
    <location>
        <position position="196"/>
    </location>
</feature>
<evidence type="ECO:0000256" key="4">
    <source>
        <dbReference type="HAMAP-Rule" id="MF_04143"/>
    </source>
</evidence>
<feature type="site" description="Substrate binding" evidence="4">
    <location>
        <position position="103"/>
    </location>
</feature>
<organism evidence="5 6">
    <name type="scientific">Lonomia obliqua multiple nucleopolyhedrovirus</name>
    <dbReference type="NCBI Taxonomy" id="134394"/>
    <lineage>
        <taxon>Viruses</taxon>
        <taxon>Viruses incertae sedis</taxon>
        <taxon>Naldaviricetes</taxon>
        <taxon>Lefavirales</taxon>
        <taxon>Baculoviridae</taxon>
        <taxon>Alphabaculovirus</taxon>
        <taxon>Alphabaculovirus lonobliquae</taxon>
        <taxon>Lonomia obliqua nucleopolyhedrovirus</taxon>
    </lineage>
</organism>
<dbReference type="EMBL" id="KP763670">
    <property type="protein sequence ID" value="AKN80949.1"/>
    <property type="molecule type" value="Genomic_DNA"/>
</dbReference>
<name>A0A126FC33_9ABAC</name>
<feature type="site" description="Substrate binding" evidence="4">
    <location>
        <position position="244"/>
    </location>
</feature>
<proteinExistence type="inferred from homology"/>